<dbReference type="PATRIC" id="fig|1299326.3.peg.6492"/>
<accession>X7XW38</accession>
<reference evidence="1 2" key="1">
    <citation type="submission" date="2013-12" db="EMBL/GenBank/DDBJ databases">
        <authorList>
            <person name="Brown-Elliot B."/>
            <person name="Wallace R."/>
            <person name="Lenaerts A."/>
            <person name="Ordway D."/>
            <person name="DeGroote M.A."/>
            <person name="Parker T."/>
            <person name="Sizemore C."/>
            <person name="Tallon L.J."/>
            <person name="Sadzewicz L.K."/>
            <person name="Sengamalay N."/>
            <person name="Fraser C.M."/>
            <person name="Hine E."/>
            <person name="Shefchek K.A."/>
            <person name="Das S.P."/>
            <person name="Tettelin H."/>
        </authorList>
    </citation>
    <scope>NUCLEOTIDE SEQUENCE [LARGE SCALE GENOMIC DNA]</scope>
    <source>
        <strain evidence="1 2">662</strain>
    </source>
</reference>
<dbReference type="Proteomes" id="UP000020561">
    <property type="component" value="Unassembled WGS sequence"/>
</dbReference>
<dbReference type="AlphaFoldDB" id="X7XW38"/>
<sequence>MDCAYRSVSAARWSGGYQTQLTDRPIRRLAIVVRGATLGWLRCHQRRLFLPWFTTGFRSRRATRLGHGRDVLEHFRPSRQI</sequence>
<evidence type="ECO:0000313" key="2">
    <source>
        <dbReference type="Proteomes" id="UP000020561"/>
    </source>
</evidence>
<comment type="caution">
    <text evidence="1">The sequence shown here is derived from an EMBL/GenBank/DDBJ whole genome shotgun (WGS) entry which is preliminary data.</text>
</comment>
<organism evidence="1 2">
    <name type="scientific">Mycobacterium kansasii 662</name>
    <dbReference type="NCBI Taxonomy" id="1299326"/>
    <lineage>
        <taxon>Bacteria</taxon>
        <taxon>Bacillati</taxon>
        <taxon>Actinomycetota</taxon>
        <taxon>Actinomycetes</taxon>
        <taxon>Mycobacteriales</taxon>
        <taxon>Mycobacteriaceae</taxon>
        <taxon>Mycobacterium</taxon>
    </lineage>
</organism>
<proteinExistence type="predicted"/>
<evidence type="ECO:0000313" key="1">
    <source>
        <dbReference type="EMBL" id="ETZ98359.1"/>
    </source>
</evidence>
<protein>
    <submittedName>
        <fullName evidence="1">Putative dehydrogenase</fullName>
    </submittedName>
</protein>
<gene>
    <name evidence="1" type="ORF">I545_6759</name>
</gene>
<dbReference type="EMBL" id="JAOA01000029">
    <property type="protein sequence ID" value="ETZ98359.1"/>
    <property type="molecule type" value="Genomic_DNA"/>
</dbReference>
<name>X7XW38_MYCKA</name>